<sequence>MDDLKHFALFAEVVRAGSLSAAARHLGISTSAVSQQLRALEQRHGVTLLHRSTRKLGLTEAGRNLAEHCAALTATATRARQQLALARDAPEGELRMSAPVGFARCVAPALAPLLADHAALRLHLEIDDRMIDLVDARIDLAIRVGEMADSGWSAKRLCGVALLLCAAPAYLARAGVPQSPHELPSHQWLTPRGRRAMPVQMTGPDDVTESIEVVPRITSNSQISLQQLCVSGLGLAFVVGTEADEDLQARRLVQVLPAWRVPPMPLWAVTPQRDAKPAKVRHAIAALQAYLRGFPGTSD</sequence>
<evidence type="ECO:0000259" key="5">
    <source>
        <dbReference type="PROSITE" id="PS50931"/>
    </source>
</evidence>
<dbReference type="PROSITE" id="PS50931">
    <property type="entry name" value="HTH_LYSR"/>
    <property type="match status" value="1"/>
</dbReference>
<feature type="domain" description="HTH lysR-type" evidence="5">
    <location>
        <begin position="1"/>
        <end position="59"/>
    </location>
</feature>
<keyword evidence="2" id="KW-0805">Transcription regulation</keyword>
<dbReference type="CDD" id="cd08422">
    <property type="entry name" value="PBP2_CrgA_like"/>
    <property type="match status" value="1"/>
</dbReference>
<dbReference type="PANTHER" id="PTHR30537:SF30">
    <property type="entry name" value="TRANSCRIPTIONAL REGULATOR-RELATED"/>
    <property type="match status" value="1"/>
</dbReference>
<evidence type="ECO:0000313" key="6">
    <source>
        <dbReference type="EMBL" id="GHC97282.1"/>
    </source>
</evidence>
<keyword evidence="3" id="KW-0238">DNA-binding</keyword>
<reference evidence="7" key="1">
    <citation type="journal article" date="2019" name="Int. J. Syst. Evol. Microbiol.">
        <title>The Global Catalogue of Microorganisms (GCM) 10K type strain sequencing project: providing services to taxonomists for standard genome sequencing and annotation.</title>
        <authorList>
            <consortium name="The Broad Institute Genomics Platform"/>
            <consortium name="The Broad Institute Genome Sequencing Center for Infectious Disease"/>
            <person name="Wu L."/>
            <person name="Ma J."/>
        </authorList>
    </citation>
    <scope>NUCLEOTIDE SEQUENCE [LARGE SCALE GENOMIC DNA]</scope>
    <source>
        <strain evidence="7">KCTC 23314</strain>
    </source>
</reference>
<dbReference type="InterPro" id="IPR036388">
    <property type="entry name" value="WH-like_DNA-bd_sf"/>
</dbReference>
<name>A0ABQ3GAH4_9BURK</name>
<dbReference type="Gene3D" id="3.40.190.290">
    <property type="match status" value="1"/>
</dbReference>
<dbReference type="EMBL" id="BMYK01000023">
    <property type="protein sequence ID" value="GHC97282.1"/>
    <property type="molecule type" value="Genomic_DNA"/>
</dbReference>
<dbReference type="Pfam" id="PF03466">
    <property type="entry name" value="LysR_substrate"/>
    <property type="match status" value="1"/>
</dbReference>
<evidence type="ECO:0000313" key="7">
    <source>
        <dbReference type="Proteomes" id="UP000626210"/>
    </source>
</evidence>
<accession>A0ABQ3GAH4</accession>
<evidence type="ECO:0000256" key="4">
    <source>
        <dbReference type="ARBA" id="ARBA00023163"/>
    </source>
</evidence>
<dbReference type="Proteomes" id="UP000626210">
    <property type="component" value="Unassembled WGS sequence"/>
</dbReference>
<dbReference type="SUPFAM" id="SSF46785">
    <property type="entry name" value="Winged helix' DNA-binding domain"/>
    <property type="match status" value="1"/>
</dbReference>
<comment type="caution">
    <text evidence="6">The sequence shown here is derived from an EMBL/GenBank/DDBJ whole genome shotgun (WGS) entry which is preliminary data.</text>
</comment>
<dbReference type="Gene3D" id="1.10.10.10">
    <property type="entry name" value="Winged helix-like DNA-binding domain superfamily/Winged helix DNA-binding domain"/>
    <property type="match status" value="1"/>
</dbReference>
<dbReference type="InterPro" id="IPR036390">
    <property type="entry name" value="WH_DNA-bd_sf"/>
</dbReference>
<keyword evidence="4" id="KW-0804">Transcription</keyword>
<proteinExistence type="inferred from homology"/>
<dbReference type="InterPro" id="IPR000847">
    <property type="entry name" value="LysR_HTH_N"/>
</dbReference>
<dbReference type="InterPro" id="IPR005119">
    <property type="entry name" value="LysR_subst-bd"/>
</dbReference>
<dbReference type="Pfam" id="PF00126">
    <property type="entry name" value="HTH_1"/>
    <property type="match status" value="1"/>
</dbReference>
<organism evidence="6 7">
    <name type="scientific">Pseudorhodoferax aquiterrae</name>
    <dbReference type="NCBI Taxonomy" id="747304"/>
    <lineage>
        <taxon>Bacteria</taxon>
        <taxon>Pseudomonadati</taxon>
        <taxon>Pseudomonadota</taxon>
        <taxon>Betaproteobacteria</taxon>
        <taxon>Burkholderiales</taxon>
        <taxon>Comamonadaceae</taxon>
    </lineage>
</organism>
<evidence type="ECO:0000256" key="3">
    <source>
        <dbReference type="ARBA" id="ARBA00023125"/>
    </source>
</evidence>
<dbReference type="PANTHER" id="PTHR30537">
    <property type="entry name" value="HTH-TYPE TRANSCRIPTIONAL REGULATOR"/>
    <property type="match status" value="1"/>
</dbReference>
<evidence type="ECO:0000256" key="2">
    <source>
        <dbReference type="ARBA" id="ARBA00023015"/>
    </source>
</evidence>
<protein>
    <submittedName>
        <fullName evidence="6">Transcriptional regulator</fullName>
    </submittedName>
</protein>
<keyword evidence="7" id="KW-1185">Reference proteome</keyword>
<comment type="similarity">
    <text evidence="1">Belongs to the LysR transcriptional regulatory family.</text>
</comment>
<dbReference type="InterPro" id="IPR058163">
    <property type="entry name" value="LysR-type_TF_proteobact-type"/>
</dbReference>
<gene>
    <name evidence="6" type="ORF">GCM10007320_51970</name>
</gene>
<evidence type="ECO:0000256" key="1">
    <source>
        <dbReference type="ARBA" id="ARBA00009437"/>
    </source>
</evidence>
<dbReference type="RefSeq" id="WP_189689775.1">
    <property type="nucleotide sequence ID" value="NZ_BMYK01000023.1"/>
</dbReference>
<dbReference type="SUPFAM" id="SSF53850">
    <property type="entry name" value="Periplasmic binding protein-like II"/>
    <property type="match status" value="1"/>
</dbReference>